<feature type="non-terminal residue" evidence="3">
    <location>
        <position position="556"/>
    </location>
</feature>
<protein>
    <recommendedName>
        <fullName evidence="2">Zn(2)-C6 fungal-type domain-containing protein</fullName>
    </recommendedName>
</protein>
<dbReference type="OMA" id="FWWSPIS"/>
<proteinExistence type="predicted"/>
<dbReference type="EMBL" id="NCSJ02000229">
    <property type="protein sequence ID" value="RFU26998.1"/>
    <property type="molecule type" value="Genomic_DNA"/>
</dbReference>
<organism evidence="3 4">
    <name type="scientific">Scytalidium lignicola</name>
    <name type="common">Hyphomycete</name>
    <dbReference type="NCBI Taxonomy" id="5539"/>
    <lineage>
        <taxon>Eukaryota</taxon>
        <taxon>Fungi</taxon>
        <taxon>Dikarya</taxon>
        <taxon>Ascomycota</taxon>
        <taxon>Pezizomycotina</taxon>
        <taxon>Leotiomycetes</taxon>
        <taxon>Leotiomycetes incertae sedis</taxon>
        <taxon>Scytalidium</taxon>
    </lineage>
</organism>
<dbReference type="InterPro" id="IPR007219">
    <property type="entry name" value="XnlR_reg_dom"/>
</dbReference>
<dbReference type="GO" id="GO:0006351">
    <property type="term" value="P:DNA-templated transcription"/>
    <property type="evidence" value="ECO:0007669"/>
    <property type="project" value="InterPro"/>
</dbReference>
<dbReference type="GO" id="GO:0003677">
    <property type="term" value="F:DNA binding"/>
    <property type="evidence" value="ECO:0007669"/>
    <property type="project" value="InterPro"/>
</dbReference>
<evidence type="ECO:0000313" key="3">
    <source>
        <dbReference type="EMBL" id="RFU26998.1"/>
    </source>
</evidence>
<accession>A0A3E2H0T3</accession>
<evidence type="ECO:0000256" key="1">
    <source>
        <dbReference type="ARBA" id="ARBA00023242"/>
    </source>
</evidence>
<dbReference type="CDD" id="cd12148">
    <property type="entry name" value="fungal_TF_MHR"/>
    <property type="match status" value="1"/>
</dbReference>
<dbReference type="AlphaFoldDB" id="A0A3E2H0T3"/>
<feature type="domain" description="Zn(2)-C6 fungal-type" evidence="2">
    <location>
        <begin position="16"/>
        <end position="46"/>
    </location>
</feature>
<dbReference type="GO" id="GO:0001080">
    <property type="term" value="P:nitrogen catabolite activation of transcription from RNA polymerase II promoter"/>
    <property type="evidence" value="ECO:0007669"/>
    <property type="project" value="TreeGrafter"/>
</dbReference>
<comment type="caution">
    <text evidence="3">The sequence shown here is derived from an EMBL/GenBank/DDBJ whole genome shotgun (WGS) entry which is preliminary data.</text>
</comment>
<dbReference type="SMART" id="SM00906">
    <property type="entry name" value="Fungal_trans"/>
    <property type="match status" value="1"/>
</dbReference>
<name>A0A3E2H0T3_SCYLI</name>
<dbReference type="CDD" id="cd00067">
    <property type="entry name" value="GAL4"/>
    <property type="match status" value="1"/>
</dbReference>
<dbReference type="PANTHER" id="PTHR31668:SF10">
    <property type="entry name" value="ZN(II)2CYS6 TRANSCRIPTION FACTOR (EUROFUNG)"/>
    <property type="match status" value="1"/>
</dbReference>
<dbReference type="Pfam" id="PF04082">
    <property type="entry name" value="Fungal_trans"/>
    <property type="match status" value="1"/>
</dbReference>
<dbReference type="GO" id="GO:0005634">
    <property type="term" value="C:nucleus"/>
    <property type="evidence" value="ECO:0007669"/>
    <property type="project" value="TreeGrafter"/>
</dbReference>
<dbReference type="InterPro" id="IPR001138">
    <property type="entry name" value="Zn2Cys6_DnaBD"/>
</dbReference>
<dbReference type="PANTHER" id="PTHR31668">
    <property type="entry name" value="GLUCOSE TRANSPORT TRANSCRIPTION REGULATOR RGT1-RELATED-RELATED"/>
    <property type="match status" value="1"/>
</dbReference>
<reference evidence="3 4" key="1">
    <citation type="submission" date="2018-05" db="EMBL/GenBank/DDBJ databases">
        <title>Draft genome sequence of Scytalidium lignicola DSM 105466, a ubiquitous saprotrophic fungus.</title>
        <authorList>
            <person name="Buettner E."/>
            <person name="Gebauer A.M."/>
            <person name="Hofrichter M."/>
            <person name="Liers C."/>
            <person name="Kellner H."/>
        </authorList>
    </citation>
    <scope>NUCLEOTIDE SEQUENCE [LARGE SCALE GENOMIC DNA]</scope>
    <source>
        <strain evidence="3 4">DSM 105466</strain>
    </source>
</reference>
<dbReference type="GO" id="GO:0008270">
    <property type="term" value="F:zinc ion binding"/>
    <property type="evidence" value="ECO:0007669"/>
    <property type="project" value="InterPro"/>
</dbReference>
<keyword evidence="1" id="KW-0539">Nucleus</keyword>
<dbReference type="OrthoDB" id="3034343at2759"/>
<evidence type="ECO:0000259" key="2">
    <source>
        <dbReference type="PROSITE" id="PS00463"/>
    </source>
</evidence>
<feature type="non-terminal residue" evidence="3">
    <location>
        <position position="1"/>
    </location>
</feature>
<sequence length="556" mass="63733">MDLLEGRRYKSRKQRPCDACRRRKTCCVREPGSVNCKLCISRSRDCRFESVPKVRPGRSPKNRFATGSTMLSTEQAQFVPATREQMTASSKNSTWRMQHVGLSSDQDPWVFQHCSFNDLDYFRRPDWVVPDNDVDTKPPNYPAPTFDALAGSHERALLRSYFGIINAAFPLFDPARFASWHVENKLLRAAMFALATPFCQEAKHIPLNEYHTFILQALPIDTRYPRLETVEAALLFFQRHTVLNSATTTPGEWSDVGSMVGMAQELALNIDPTPWNISKTDRNRRIRIWWAVYIQERWSAFALGRSPNLNEDYCTTPMITLENFSNDGFGTTGVTLTSACIFVGMAELTKILSELIKKFYTIKGMGRLQALTVQEFYAMVEDYDECLRVFQREHLEPLRDVDTILDSTGTIFLAFHTLEIVLCRGVLRNVNRENPGYSAFRWRARDVVKNVVMLLAKLKVNRLRAFWWSPISRTSFAVAGSFMYSNLLASVDDDEVEYWSSEVDRYRQLLEMHSFSFDITKLAAARMSLLASASQEYEESGANVGLWDIESILKTM</sequence>
<dbReference type="Proteomes" id="UP000258309">
    <property type="component" value="Unassembled WGS sequence"/>
</dbReference>
<dbReference type="InterPro" id="IPR050797">
    <property type="entry name" value="Carb_Metab_Trans_Reg"/>
</dbReference>
<dbReference type="PROSITE" id="PS00463">
    <property type="entry name" value="ZN2_CY6_FUNGAL_1"/>
    <property type="match status" value="1"/>
</dbReference>
<evidence type="ECO:0000313" key="4">
    <source>
        <dbReference type="Proteomes" id="UP000258309"/>
    </source>
</evidence>
<dbReference type="GO" id="GO:0000981">
    <property type="term" value="F:DNA-binding transcription factor activity, RNA polymerase II-specific"/>
    <property type="evidence" value="ECO:0007669"/>
    <property type="project" value="InterPro"/>
</dbReference>
<gene>
    <name evidence="3" type="ORF">B7463_g9353</name>
</gene>
<keyword evidence="4" id="KW-1185">Reference proteome</keyword>
<dbReference type="STRING" id="5539.A0A3E2H0T3"/>